<name>A0A9Q3PK85_9BASI</name>
<evidence type="ECO:0000313" key="2">
    <source>
        <dbReference type="EMBL" id="MBW0564963.1"/>
    </source>
</evidence>
<feature type="compositionally biased region" description="Basic and acidic residues" evidence="1">
    <location>
        <begin position="40"/>
        <end position="59"/>
    </location>
</feature>
<proteinExistence type="predicted"/>
<dbReference type="Proteomes" id="UP000765509">
    <property type="component" value="Unassembled WGS sequence"/>
</dbReference>
<dbReference type="EMBL" id="AVOT02076638">
    <property type="protein sequence ID" value="MBW0564963.1"/>
    <property type="molecule type" value="Genomic_DNA"/>
</dbReference>
<comment type="caution">
    <text evidence="2">The sequence shown here is derived from an EMBL/GenBank/DDBJ whole genome shotgun (WGS) entry which is preliminary data.</text>
</comment>
<evidence type="ECO:0000256" key="1">
    <source>
        <dbReference type="SAM" id="MobiDB-lite"/>
    </source>
</evidence>
<gene>
    <name evidence="2" type="ORF">O181_104678</name>
</gene>
<organism evidence="2 3">
    <name type="scientific">Austropuccinia psidii MF-1</name>
    <dbReference type="NCBI Taxonomy" id="1389203"/>
    <lineage>
        <taxon>Eukaryota</taxon>
        <taxon>Fungi</taxon>
        <taxon>Dikarya</taxon>
        <taxon>Basidiomycota</taxon>
        <taxon>Pucciniomycotina</taxon>
        <taxon>Pucciniomycetes</taxon>
        <taxon>Pucciniales</taxon>
        <taxon>Sphaerophragmiaceae</taxon>
        <taxon>Austropuccinia</taxon>
    </lineage>
</organism>
<evidence type="ECO:0000313" key="3">
    <source>
        <dbReference type="Proteomes" id="UP000765509"/>
    </source>
</evidence>
<sequence>MPKPLVGGHELLLTHRELSGSGEEHRNLRRLEPIVLQRQSQKDKESLEEPKYFIHRPEEGVEMTPALKTEGPVASTSSKPVPEVSKD</sequence>
<protein>
    <submittedName>
        <fullName evidence="2">Uncharacterized protein</fullName>
    </submittedName>
</protein>
<feature type="region of interest" description="Disordered" evidence="1">
    <location>
        <begin position="17"/>
        <end position="87"/>
    </location>
</feature>
<feature type="compositionally biased region" description="Basic and acidic residues" evidence="1">
    <location>
        <begin position="17"/>
        <end position="32"/>
    </location>
</feature>
<keyword evidence="3" id="KW-1185">Reference proteome</keyword>
<dbReference type="AlphaFoldDB" id="A0A9Q3PK85"/>
<reference evidence="2" key="1">
    <citation type="submission" date="2021-03" db="EMBL/GenBank/DDBJ databases">
        <title>Draft genome sequence of rust myrtle Austropuccinia psidii MF-1, a brazilian biotype.</title>
        <authorList>
            <person name="Quecine M.C."/>
            <person name="Pachon D.M.R."/>
            <person name="Bonatelli M.L."/>
            <person name="Correr F.H."/>
            <person name="Franceschini L.M."/>
            <person name="Leite T.F."/>
            <person name="Margarido G.R.A."/>
            <person name="Almeida C.A."/>
            <person name="Ferrarezi J.A."/>
            <person name="Labate C.A."/>
        </authorList>
    </citation>
    <scope>NUCLEOTIDE SEQUENCE</scope>
    <source>
        <strain evidence="2">MF-1</strain>
    </source>
</reference>
<accession>A0A9Q3PK85</accession>